<feature type="region of interest" description="Disordered" evidence="1">
    <location>
        <begin position="280"/>
        <end position="301"/>
    </location>
</feature>
<dbReference type="EMBL" id="AMQM01007647">
    <property type="status" value="NOT_ANNOTATED_CDS"/>
    <property type="molecule type" value="Genomic_DNA"/>
</dbReference>
<gene>
    <name evidence="4" type="primary">20217000</name>
    <name evidence="3" type="ORF">HELRODRAFT_89630</name>
</gene>
<dbReference type="PANTHER" id="PTHR28153">
    <property type="entry name" value="PROTEIN, PUTATIVE-RELATED"/>
    <property type="match status" value="1"/>
</dbReference>
<dbReference type="EMBL" id="KB097650">
    <property type="protein sequence ID" value="ESN92365.1"/>
    <property type="molecule type" value="Genomic_DNA"/>
</dbReference>
<reference evidence="4" key="3">
    <citation type="submission" date="2015-06" db="UniProtKB">
        <authorList>
            <consortium name="EnsemblMetazoa"/>
        </authorList>
    </citation>
    <scope>IDENTIFICATION</scope>
</reference>
<dbReference type="InterPro" id="IPR037516">
    <property type="entry name" value="Tripartite_DENN"/>
</dbReference>
<dbReference type="PANTHER" id="PTHR28153:SF1">
    <property type="entry name" value="DUF4484 DOMAIN-CONTAINING PROTEIN"/>
    <property type="match status" value="1"/>
</dbReference>
<dbReference type="EnsemblMetazoa" id="HelroT89630">
    <property type="protein sequence ID" value="HelroP89630"/>
    <property type="gene ID" value="HelroG89630"/>
</dbReference>
<dbReference type="RefSeq" id="XP_009029541.1">
    <property type="nucleotide sequence ID" value="XM_009031293.1"/>
</dbReference>
<dbReference type="OrthoDB" id="2152680at2759"/>
<reference evidence="3 5" key="2">
    <citation type="journal article" date="2013" name="Nature">
        <title>Insights into bilaterian evolution from three spiralian genomes.</title>
        <authorList>
            <person name="Simakov O."/>
            <person name="Marletaz F."/>
            <person name="Cho S.J."/>
            <person name="Edsinger-Gonzales E."/>
            <person name="Havlak P."/>
            <person name="Hellsten U."/>
            <person name="Kuo D.H."/>
            <person name="Larsson T."/>
            <person name="Lv J."/>
            <person name="Arendt D."/>
            <person name="Savage R."/>
            <person name="Osoegawa K."/>
            <person name="de Jong P."/>
            <person name="Grimwood J."/>
            <person name="Chapman J.A."/>
            <person name="Shapiro H."/>
            <person name="Aerts A."/>
            <person name="Otillar R.P."/>
            <person name="Terry A.Y."/>
            <person name="Boore J.L."/>
            <person name="Grigoriev I.V."/>
            <person name="Lindberg D.R."/>
            <person name="Seaver E.C."/>
            <person name="Weisblat D.A."/>
            <person name="Putnam N.H."/>
            <person name="Rokhsar D.S."/>
        </authorList>
    </citation>
    <scope>NUCLEOTIDE SEQUENCE</scope>
</reference>
<name>T1G7F3_HELRO</name>
<keyword evidence="5" id="KW-1185">Reference proteome</keyword>
<protein>
    <recommendedName>
        <fullName evidence="2">UDENN domain-containing protein</fullName>
    </recommendedName>
</protein>
<dbReference type="GO" id="GO:0005811">
    <property type="term" value="C:lipid droplet"/>
    <property type="evidence" value="ECO:0000318"/>
    <property type="project" value="GO_Central"/>
</dbReference>
<dbReference type="PROSITE" id="PS50211">
    <property type="entry name" value="DENN"/>
    <property type="match status" value="1"/>
</dbReference>
<dbReference type="GeneID" id="20217000"/>
<dbReference type="KEGG" id="hro:HELRODRAFT_89630"/>
<accession>T1G7F3</accession>
<evidence type="ECO:0000313" key="4">
    <source>
        <dbReference type="EnsemblMetazoa" id="HelroP89630"/>
    </source>
</evidence>
<dbReference type="HOGENOM" id="CLU_049607_0_0_1"/>
<proteinExistence type="predicted"/>
<dbReference type="AlphaFoldDB" id="T1G7F3"/>
<evidence type="ECO:0000259" key="2">
    <source>
        <dbReference type="PROSITE" id="PS50211"/>
    </source>
</evidence>
<dbReference type="CTD" id="20217000"/>
<dbReference type="eggNOG" id="KOG4704">
    <property type="taxonomic scope" value="Eukaryota"/>
</dbReference>
<dbReference type="Proteomes" id="UP000015101">
    <property type="component" value="Unassembled WGS sequence"/>
</dbReference>
<organism evidence="4 5">
    <name type="scientific">Helobdella robusta</name>
    <name type="common">Californian leech</name>
    <dbReference type="NCBI Taxonomy" id="6412"/>
    <lineage>
        <taxon>Eukaryota</taxon>
        <taxon>Metazoa</taxon>
        <taxon>Spiralia</taxon>
        <taxon>Lophotrochozoa</taxon>
        <taxon>Annelida</taxon>
        <taxon>Clitellata</taxon>
        <taxon>Hirudinea</taxon>
        <taxon>Rhynchobdellida</taxon>
        <taxon>Glossiphoniidae</taxon>
        <taxon>Helobdella</taxon>
    </lineage>
</organism>
<evidence type="ECO:0000313" key="5">
    <source>
        <dbReference type="Proteomes" id="UP000015101"/>
    </source>
</evidence>
<reference evidence="5" key="1">
    <citation type="submission" date="2012-12" db="EMBL/GenBank/DDBJ databases">
        <authorList>
            <person name="Hellsten U."/>
            <person name="Grimwood J."/>
            <person name="Chapman J.A."/>
            <person name="Shapiro H."/>
            <person name="Aerts A."/>
            <person name="Otillar R.P."/>
            <person name="Terry A.Y."/>
            <person name="Boore J.L."/>
            <person name="Simakov O."/>
            <person name="Marletaz F."/>
            <person name="Cho S.-J."/>
            <person name="Edsinger-Gonzales E."/>
            <person name="Havlak P."/>
            <person name="Kuo D.-H."/>
            <person name="Larsson T."/>
            <person name="Lv J."/>
            <person name="Arendt D."/>
            <person name="Savage R."/>
            <person name="Osoegawa K."/>
            <person name="de Jong P."/>
            <person name="Lindberg D.R."/>
            <person name="Seaver E.C."/>
            <person name="Weisblat D.A."/>
            <person name="Putnam N.H."/>
            <person name="Grigoriev I.V."/>
            <person name="Rokhsar D.S."/>
        </authorList>
    </citation>
    <scope>NUCLEOTIDE SEQUENCE</scope>
</reference>
<dbReference type="InterPro" id="IPR053056">
    <property type="entry name" value="Lipid_Metab_Assoc_Protein"/>
</dbReference>
<evidence type="ECO:0000256" key="1">
    <source>
        <dbReference type="SAM" id="MobiDB-lite"/>
    </source>
</evidence>
<dbReference type="Pfam" id="PF09804">
    <property type="entry name" value="DENND11"/>
    <property type="match status" value="1"/>
</dbReference>
<feature type="domain" description="UDENN" evidence="2">
    <location>
        <begin position="3"/>
        <end position="372"/>
    </location>
</feature>
<dbReference type="STRING" id="6412.T1G7F3"/>
<dbReference type="InParanoid" id="T1G7F3"/>
<dbReference type="InterPro" id="IPR018626">
    <property type="entry name" value="LCHN/Anr2"/>
</dbReference>
<sequence>MLTAVFVVAFDVKTGNIIEWQQPEKLNLSGVEFKALVSGSHNTTSDFVYFRHGHMYGLSCFHQKVLNEENLERGSRMKSVAILSNSYNNLATHFNFLQQKVLQLLDRPGHYEDLEDFWRNKRLLTLDHHHHHFHAMLTKTIKVLHPQHSVLQFLKFFGARVFVLWRLSMLGRRVIYYSPPPIGFACFWVHCVTCIAVHNKQKFLASYPIITPYFYINVADIEQLTSQSSYIACTTEKIFEMKTSLYDVFIDDGEFISSSSSSSLKNILVVNKADEEKYNHAYNDDDDDEYEEKDEDGDEDGDSIYLNYFTELNDLILSTMLEVSCSDDRQITSEHMKIMNMDANADKLFVSQLAETYAIDILLANDNPCCPI</sequence>
<feature type="compositionally biased region" description="Acidic residues" evidence="1">
    <location>
        <begin position="284"/>
        <end position="301"/>
    </location>
</feature>
<evidence type="ECO:0000313" key="3">
    <source>
        <dbReference type="EMBL" id="ESN92365.1"/>
    </source>
</evidence>
<dbReference type="OMA" id="LWTEEHM"/>